<feature type="region of interest" description="Disordered" evidence="1">
    <location>
        <begin position="231"/>
        <end position="250"/>
    </location>
</feature>
<dbReference type="AlphaFoldDB" id="A0A6A5KB15"/>
<protein>
    <recommendedName>
        <fullName evidence="4">Ilp is an apoptosis inhibitor</fullName>
    </recommendedName>
</protein>
<keyword evidence="3" id="KW-1185">Reference proteome</keyword>
<dbReference type="OrthoDB" id="5335812at2759"/>
<dbReference type="EMBL" id="ML975292">
    <property type="protein sequence ID" value="KAF1835065.1"/>
    <property type="molecule type" value="Genomic_DNA"/>
</dbReference>
<dbReference type="PANTHER" id="PTHR42087:SF1">
    <property type="entry name" value="ILP IS AN APOPTOSIS INHIBITOR"/>
    <property type="match status" value="1"/>
</dbReference>
<feature type="compositionally biased region" description="Basic and acidic residues" evidence="1">
    <location>
        <begin position="237"/>
        <end position="250"/>
    </location>
</feature>
<feature type="region of interest" description="Disordered" evidence="1">
    <location>
        <begin position="1"/>
        <end position="40"/>
    </location>
</feature>
<dbReference type="InterPro" id="IPR053267">
    <property type="entry name" value="Verrucosidin_biosynth-assoc"/>
</dbReference>
<evidence type="ECO:0008006" key="4">
    <source>
        <dbReference type="Google" id="ProtNLM"/>
    </source>
</evidence>
<sequence length="250" mass="27760">MTSLPGFTTNFPAGYPTVQTRGGAFPRGSTSSGGSPAGPNPLSSPQFDIFDWHPAYQSCQRFFLDRAQHETSVHAVCALINIRLPFQWTQNPLMNAAGPLSNSSAHGAYNMAWPPQQGPVTNSRGDPPLAWVSLVPFIRRLVITGMDSPGVMHGFFGDDWRKGVGPLHECERRNYLFAAKSVGWAKVKCQYDMSPQETVTFLKPLQDVQLAEIEGAEKTWSQWLAMEDWMVGPRAPDSNDHPEDTRRRQS</sequence>
<evidence type="ECO:0000313" key="3">
    <source>
        <dbReference type="Proteomes" id="UP000800040"/>
    </source>
</evidence>
<reference evidence="2" key="1">
    <citation type="submission" date="2020-01" db="EMBL/GenBank/DDBJ databases">
        <authorList>
            <consortium name="DOE Joint Genome Institute"/>
            <person name="Haridas S."/>
            <person name="Albert R."/>
            <person name="Binder M."/>
            <person name="Bloem J."/>
            <person name="Labutti K."/>
            <person name="Salamov A."/>
            <person name="Andreopoulos B."/>
            <person name="Baker S.E."/>
            <person name="Barry K."/>
            <person name="Bills G."/>
            <person name="Bluhm B.H."/>
            <person name="Cannon C."/>
            <person name="Castanera R."/>
            <person name="Culley D.E."/>
            <person name="Daum C."/>
            <person name="Ezra D."/>
            <person name="Gonzalez J.B."/>
            <person name="Henrissat B."/>
            <person name="Kuo A."/>
            <person name="Liang C."/>
            <person name="Lipzen A."/>
            <person name="Lutzoni F."/>
            <person name="Magnuson J."/>
            <person name="Mondo S."/>
            <person name="Nolan M."/>
            <person name="Ohm R."/>
            <person name="Pangilinan J."/>
            <person name="Park H.-J."/>
            <person name="Ramirez L."/>
            <person name="Alfaro M."/>
            <person name="Sun H."/>
            <person name="Tritt A."/>
            <person name="Yoshinaga Y."/>
            <person name="Zwiers L.-H."/>
            <person name="Turgeon B.G."/>
            <person name="Goodwin S.B."/>
            <person name="Spatafora J.W."/>
            <person name="Crous P.W."/>
            <person name="Grigoriev I.V."/>
        </authorList>
    </citation>
    <scope>NUCLEOTIDE SEQUENCE</scope>
    <source>
        <strain evidence="2">P77</strain>
    </source>
</reference>
<organism evidence="2 3">
    <name type="scientific">Decorospora gaudefroyi</name>
    <dbReference type="NCBI Taxonomy" id="184978"/>
    <lineage>
        <taxon>Eukaryota</taxon>
        <taxon>Fungi</taxon>
        <taxon>Dikarya</taxon>
        <taxon>Ascomycota</taxon>
        <taxon>Pezizomycotina</taxon>
        <taxon>Dothideomycetes</taxon>
        <taxon>Pleosporomycetidae</taxon>
        <taxon>Pleosporales</taxon>
        <taxon>Pleosporineae</taxon>
        <taxon>Pleosporaceae</taxon>
        <taxon>Decorospora</taxon>
    </lineage>
</organism>
<evidence type="ECO:0000313" key="2">
    <source>
        <dbReference type="EMBL" id="KAF1835065.1"/>
    </source>
</evidence>
<accession>A0A6A5KB15</accession>
<gene>
    <name evidence="2" type="ORF">BDW02DRAFT_568350</name>
</gene>
<evidence type="ECO:0000256" key="1">
    <source>
        <dbReference type="SAM" id="MobiDB-lite"/>
    </source>
</evidence>
<feature type="compositionally biased region" description="Polar residues" evidence="1">
    <location>
        <begin position="1"/>
        <end position="11"/>
    </location>
</feature>
<name>A0A6A5KB15_9PLEO</name>
<dbReference type="PANTHER" id="PTHR42087">
    <property type="entry name" value="ILP IS AN APOPTOSIS INHIBITOR"/>
    <property type="match status" value="1"/>
</dbReference>
<proteinExistence type="predicted"/>
<dbReference type="Proteomes" id="UP000800040">
    <property type="component" value="Unassembled WGS sequence"/>
</dbReference>